<evidence type="ECO:0000259" key="5">
    <source>
        <dbReference type="Pfam" id="PF00535"/>
    </source>
</evidence>
<dbReference type="GO" id="GO:0016020">
    <property type="term" value="C:membrane"/>
    <property type="evidence" value="ECO:0007669"/>
    <property type="project" value="GOC"/>
</dbReference>
<dbReference type="PANTHER" id="PTHR43398">
    <property type="entry name" value="DOLICHOL-PHOSPHATE MANNOSYLTRANSFERASE SUBUNIT 1"/>
    <property type="match status" value="1"/>
</dbReference>
<keyword evidence="2" id="KW-0328">Glycosyltransferase</keyword>
<dbReference type="EMBL" id="QOIL01000003">
    <property type="protein sequence ID" value="RCG32047.1"/>
    <property type="molecule type" value="Genomic_DNA"/>
</dbReference>
<evidence type="ECO:0000313" key="7">
    <source>
        <dbReference type="Proteomes" id="UP000253094"/>
    </source>
</evidence>
<feature type="region of interest" description="Disordered" evidence="4">
    <location>
        <begin position="324"/>
        <end position="369"/>
    </location>
</feature>
<keyword evidence="7" id="KW-1185">Reference proteome</keyword>
<organism evidence="6 7">
    <name type="scientific">Sphaerisporangium album</name>
    <dbReference type="NCBI Taxonomy" id="509200"/>
    <lineage>
        <taxon>Bacteria</taxon>
        <taxon>Bacillati</taxon>
        <taxon>Actinomycetota</taxon>
        <taxon>Actinomycetes</taxon>
        <taxon>Streptosporangiales</taxon>
        <taxon>Streptosporangiaceae</taxon>
        <taxon>Sphaerisporangium</taxon>
    </lineage>
</organism>
<accession>A0A367FQQ9</accession>
<evidence type="ECO:0000256" key="2">
    <source>
        <dbReference type="ARBA" id="ARBA00022676"/>
    </source>
</evidence>
<dbReference type="InterPro" id="IPR039528">
    <property type="entry name" value="DPM1-like"/>
</dbReference>
<comment type="similarity">
    <text evidence="1">Belongs to the glycosyltransferase 2 family.</text>
</comment>
<dbReference type="InterPro" id="IPR029044">
    <property type="entry name" value="Nucleotide-diphossugar_trans"/>
</dbReference>
<dbReference type="Pfam" id="PF00535">
    <property type="entry name" value="Glycos_transf_2"/>
    <property type="match status" value="1"/>
</dbReference>
<dbReference type="GO" id="GO:0004582">
    <property type="term" value="F:dolichyl-phosphate beta-D-mannosyltransferase activity"/>
    <property type="evidence" value="ECO:0007669"/>
    <property type="project" value="InterPro"/>
</dbReference>
<feature type="compositionally biased region" description="Low complexity" evidence="4">
    <location>
        <begin position="336"/>
        <end position="351"/>
    </location>
</feature>
<evidence type="ECO:0000256" key="3">
    <source>
        <dbReference type="ARBA" id="ARBA00022679"/>
    </source>
</evidence>
<gene>
    <name evidence="6" type="ORF">DQ384_05815</name>
</gene>
<name>A0A367FQQ9_9ACTN</name>
<comment type="caution">
    <text evidence="6">The sequence shown here is derived from an EMBL/GenBank/DDBJ whole genome shotgun (WGS) entry which is preliminary data.</text>
</comment>
<dbReference type="FunFam" id="3.90.550.10:FF:000122">
    <property type="entry name" value="Dolichol-phosphate mannosyltransferase subunit 1"/>
    <property type="match status" value="1"/>
</dbReference>
<reference evidence="6 7" key="1">
    <citation type="submission" date="2018-06" db="EMBL/GenBank/DDBJ databases">
        <title>Sphaerisporangium craniellae sp. nov., isolated from a marine sponge in the South China Sea.</title>
        <authorList>
            <person name="Li L."/>
        </authorList>
    </citation>
    <scope>NUCLEOTIDE SEQUENCE [LARGE SCALE GENOMIC DNA]</scope>
    <source>
        <strain evidence="6 7">CCTCC AA 208026</strain>
    </source>
</reference>
<feature type="region of interest" description="Disordered" evidence="4">
    <location>
        <begin position="1"/>
        <end position="54"/>
    </location>
</feature>
<sequence length="369" mass="38524">MTQRDSRATSEAVPGTEPGAPPGTVPEAGPETASGTVSAAAPGTLPEAAPGSVSEAVSGTAAAVTEAGPPARVRAANAVRLPEPWASAAVTVVLPTYNEAGNLPVILGALFALPLPGLRVLVVDDNSPDGTGDLAERLAADEYGPDRLSVLHRPGKQGLGRAYVHGMGHALDQGAAYVVQMDADLSHPPEAIPQMLGTLLSTEADVVIGSRYATGGKLAEDWSFRRKALSAWANFYVRVLLHLRVRDVTAGFKLWRRETLHAIDVAGVTSNGYAFQVEMNYRTLRRGLKIVEVPIRFEERRDGQSKMSLAVQLESALMPFKLRRDAARRPSPPNETPGGTTAGAAGDTTNGPSGGTSIGTVSATASPDD</sequence>
<dbReference type="SUPFAM" id="SSF53448">
    <property type="entry name" value="Nucleotide-diphospho-sugar transferases"/>
    <property type="match status" value="1"/>
</dbReference>
<dbReference type="InterPro" id="IPR001173">
    <property type="entry name" value="Glyco_trans_2-like"/>
</dbReference>
<dbReference type="GO" id="GO:0009247">
    <property type="term" value="P:glycolipid biosynthetic process"/>
    <property type="evidence" value="ECO:0007669"/>
    <property type="project" value="TreeGrafter"/>
</dbReference>
<evidence type="ECO:0000256" key="4">
    <source>
        <dbReference type="SAM" id="MobiDB-lite"/>
    </source>
</evidence>
<evidence type="ECO:0000256" key="1">
    <source>
        <dbReference type="ARBA" id="ARBA00006739"/>
    </source>
</evidence>
<dbReference type="CDD" id="cd06442">
    <property type="entry name" value="DPM1_like"/>
    <property type="match status" value="1"/>
</dbReference>
<proteinExistence type="inferred from homology"/>
<dbReference type="Gene3D" id="3.90.550.10">
    <property type="entry name" value="Spore Coat Polysaccharide Biosynthesis Protein SpsA, Chain A"/>
    <property type="match status" value="1"/>
</dbReference>
<dbReference type="Proteomes" id="UP000253094">
    <property type="component" value="Unassembled WGS sequence"/>
</dbReference>
<dbReference type="OrthoDB" id="9810303at2"/>
<protein>
    <submittedName>
        <fullName evidence="6">Glycosyltransferase</fullName>
    </submittedName>
</protein>
<feature type="compositionally biased region" description="Polar residues" evidence="4">
    <location>
        <begin position="358"/>
        <end position="369"/>
    </location>
</feature>
<keyword evidence="3 6" id="KW-0808">Transferase</keyword>
<dbReference type="PANTHER" id="PTHR43398:SF1">
    <property type="entry name" value="DOLICHOL-PHOSPHATE MANNOSYLTRANSFERASE SUBUNIT 1"/>
    <property type="match status" value="1"/>
</dbReference>
<feature type="domain" description="Glycosyltransferase 2-like" evidence="5">
    <location>
        <begin position="91"/>
        <end position="260"/>
    </location>
</feature>
<dbReference type="AlphaFoldDB" id="A0A367FQQ9"/>
<evidence type="ECO:0000313" key="6">
    <source>
        <dbReference type="EMBL" id="RCG32047.1"/>
    </source>
</evidence>